<feature type="transmembrane region" description="Helical" evidence="7">
    <location>
        <begin position="136"/>
        <end position="158"/>
    </location>
</feature>
<name>A0A839TSR7_9BACL</name>
<feature type="transmembrane region" description="Helical" evidence="7">
    <location>
        <begin position="12"/>
        <end position="31"/>
    </location>
</feature>
<dbReference type="CDD" id="cd17324">
    <property type="entry name" value="MFS_NepI_like"/>
    <property type="match status" value="1"/>
</dbReference>
<feature type="transmembrane region" description="Helical" evidence="7">
    <location>
        <begin position="78"/>
        <end position="97"/>
    </location>
</feature>
<dbReference type="InterPro" id="IPR011701">
    <property type="entry name" value="MFS"/>
</dbReference>
<dbReference type="Gene3D" id="1.20.1250.20">
    <property type="entry name" value="MFS general substrate transporter like domains"/>
    <property type="match status" value="2"/>
</dbReference>
<dbReference type="PROSITE" id="PS50850">
    <property type="entry name" value="MFS"/>
    <property type="match status" value="1"/>
</dbReference>
<evidence type="ECO:0000256" key="3">
    <source>
        <dbReference type="ARBA" id="ARBA00022475"/>
    </source>
</evidence>
<feature type="transmembrane region" description="Helical" evidence="7">
    <location>
        <begin position="281"/>
        <end position="311"/>
    </location>
</feature>
<dbReference type="Pfam" id="PF07690">
    <property type="entry name" value="MFS_1"/>
    <property type="match status" value="1"/>
</dbReference>
<evidence type="ECO:0000256" key="4">
    <source>
        <dbReference type="ARBA" id="ARBA00022692"/>
    </source>
</evidence>
<evidence type="ECO:0000256" key="1">
    <source>
        <dbReference type="ARBA" id="ARBA00004651"/>
    </source>
</evidence>
<dbReference type="GO" id="GO:0005886">
    <property type="term" value="C:plasma membrane"/>
    <property type="evidence" value="ECO:0007669"/>
    <property type="project" value="UniProtKB-SubCell"/>
</dbReference>
<dbReference type="AlphaFoldDB" id="A0A839TSR7"/>
<dbReference type="SUPFAM" id="SSF103473">
    <property type="entry name" value="MFS general substrate transporter"/>
    <property type="match status" value="1"/>
</dbReference>
<evidence type="ECO:0000256" key="2">
    <source>
        <dbReference type="ARBA" id="ARBA00022448"/>
    </source>
</evidence>
<dbReference type="InterPro" id="IPR020846">
    <property type="entry name" value="MFS_dom"/>
</dbReference>
<dbReference type="Proteomes" id="UP000517523">
    <property type="component" value="Unassembled WGS sequence"/>
</dbReference>
<feature type="transmembrane region" description="Helical" evidence="7">
    <location>
        <begin position="164"/>
        <end position="183"/>
    </location>
</feature>
<evidence type="ECO:0000259" key="8">
    <source>
        <dbReference type="PROSITE" id="PS50850"/>
    </source>
</evidence>
<proteinExistence type="predicted"/>
<feature type="transmembrane region" description="Helical" evidence="7">
    <location>
        <begin position="364"/>
        <end position="384"/>
    </location>
</feature>
<evidence type="ECO:0000256" key="6">
    <source>
        <dbReference type="ARBA" id="ARBA00023136"/>
    </source>
</evidence>
<dbReference type="PANTHER" id="PTHR43124:SF10">
    <property type="entry name" value="PURINE EFFLUX PUMP PBUE"/>
    <property type="match status" value="1"/>
</dbReference>
<comment type="caution">
    <text evidence="9">The sequence shown here is derived from an EMBL/GenBank/DDBJ whole genome shotgun (WGS) entry which is preliminary data.</text>
</comment>
<gene>
    <name evidence="9" type="ORF">FHS19_003354</name>
</gene>
<evidence type="ECO:0000256" key="7">
    <source>
        <dbReference type="SAM" id="Phobius"/>
    </source>
</evidence>
<accession>A0A839TSR7</accession>
<dbReference type="InterPro" id="IPR036259">
    <property type="entry name" value="MFS_trans_sf"/>
</dbReference>
<keyword evidence="3" id="KW-1003">Cell membrane</keyword>
<feature type="transmembrane region" description="Helical" evidence="7">
    <location>
        <begin position="103"/>
        <end position="124"/>
    </location>
</feature>
<evidence type="ECO:0000256" key="5">
    <source>
        <dbReference type="ARBA" id="ARBA00022989"/>
    </source>
</evidence>
<protein>
    <submittedName>
        <fullName evidence="9">DHA1 family putative efflux transporter-like MFS transporter</fullName>
    </submittedName>
</protein>
<organism evidence="9 10">
    <name type="scientific">Paenibacillus rhizosphaerae</name>
    <dbReference type="NCBI Taxonomy" id="297318"/>
    <lineage>
        <taxon>Bacteria</taxon>
        <taxon>Bacillati</taxon>
        <taxon>Bacillota</taxon>
        <taxon>Bacilli</taxon>
        <taxon>Bacillales</taxon>
        <taxon>Paenibacillaceae</taxon>
        <taxon>Paenibacillus</taxon>
    </lineage>
</organism>
<dbReference type="InterPro" id="IPR050189">
    <property type="entry name" value="MFS_Efflux_Transporters"/>
</dbReference>
<feature type="transmembrane region" description="Helical" evidence="7">
    <location>
        <begin position="209"/>
        <end position="231"/>
    </location>
</feature>
<keyword evidence="6 7" id="KW-0472">Membrane</keyword>
<reference evidence="9 10" key="1">
    <citation type="submission" date="2020-08" db="EMBL/GenBank/DDBJ databases">
        <title>Genomic Encyclopedia of Type Strains, Phase III (KMG-III): the genomes of soil and plant-associated and newly described type strains.</title>
        <authorList>
            <person name="Whitman W."/>
        </authorList>
    </citation>
    <scope>NUCLEOTIDE SEQUENCE [LARGE SCALE GENOMIC DNA]</scope>
    <source>
        <strain evidence="9 10">CECT 5831</strain>
    </source>
</reference>
<dbReference type="GO" id="GO:0022857">
    <property type="term" value="F:transmembrane transporter activity"/>
    <property type="evidence" value="ECO:0007669"/>
    <property type="project" value="InterPro"/>
</dbReference>
<evidence type="ECO:0000313" key="9">
    <source>
        <dbReference type="EMBL" id="MBB3128700.1"/>
    </source>
</evidence>
<feature type="transmembrane region" description="Helical" evidence="7">
    <location>
        <begin position="51"/>
        <end position="71"/>
    </location>
</feature>
<keyword evidence="2" id="KW-0813">Transport</keyword>
<evidence type="ECO:0000313" key="10">
    <source>
        <dbReference type="Proteomes" id="UP000517523"/>
    </source>
</evidence>
<feature type="domain" description="Major facilitator superfamily (MFS) profile" evidence="8">
    <location>
        <begin position="12"/>
        <end position="389"/>
    </location>
</feature>
<keyword evidence="5 7" id="KW-1133">Transmembrane helix</keyword>
<feature type="transmembrane region" description="Helical" evidence="7">
    <location>
        <begin position="243"/>
        <end position="260"/>
    </location>
</feature>
<dbReference type="PANTHER" id="PTHR43124">
    <property type="entry name" value="PURINE EFFLUX PUMP PBUE"/>
    <property type="match status" value="1"/>
</dbReference>
<feature type="transmembrane region" description="Helical" evidence="7">
    <location>
        <begin position="331"/>
        <end position="357"/>
    </location>
</feature>
<keyword evidence="4 7" id="KW-0812">Transmembrane</keyword>
<dbReference type="EMBL" id="JACHXJ010000002">
    <property type="protein sequence ID" value="MBB3128700.1"/>
    <property type="molecule type" value="Genomic_DNA"/>
</dbReference>
<sequence length="398" mass="42011">MKELINTNKYWKVYMLAAVSFLIGTSEYMIAGILDKVAADIGVTISAAGQLITAFSLAYAVGTPILMAVTARINRRDLLLYSLAFIVVGNALVVILPGYGFMLLARVIMALGTGVFVVTSLTVAAKLAPPNKQGSAIAIVLMGISASLILGVPLGRIIAASYDWKLIFGGIALLSILGMPIVARSIPRMDGEEPVSLAKQLTMVKKPQIALALGITFFWILGYAIAFTYLSPYLLEVANMSERWVSVALFAYGIASLIGSKAGGFSTDKWGVAKTLTGGMLLNMVMLIVFSAASGTAAFLVFVLLMLWSFFSWSSAPTQQYYLITLSPEASGIMLGLNTSVLQLAMAAGAGIGGVIIEHVSLHAITWIAAASIAVAAATTAVVFGSKRQVKDQTSFAE</sequence>
<comment type="subcellular location">
    <subcellularLocation>
        <location evidence="1">Cell membrane</location>
        <topology evidence="1">Multi-pass membrane protein</topology>
    </subcellularLocation>
</comment>